<dbReference type="EMBL" id="DVKS01000188">
    <property type="protein sequence ID" value="HIT42667.1"/>
    <property type="molecule type" value="Genomic_DNA"/>
</dbReference>
<feature type="region of interest" description="Disordered" evidence="1">
    <location>
        <begin position="1"/>
        <end position="21"/>
    </location>
</feature>
<evidence type="ECO:0000313" key="4">
    <source>
        <dbReference type="Proteomes" id="UP000886860"/>
    </source>
</evidence>
<evidence type="ECO:0000256" key="1">
    <source>
        <dbReference type="SAM" id="MobiDB-lite"/>
    </source>
</evidence>
<keyword evidence="2" id="KW-0472">Membrane</keyword>
<keyword evidence="2" id="KW-0812">Transmembrane</keyword>
<evidence type="ECO:0000256" key="2">
    <source>
        <dbReference type="SAM" id="Phobius"/>
    </source>
</evidence>
<dbReference type="Proteomes" id="UP000886860">
    <property type="component" value="Unassembled WGS sequence"/>
</dbReference>
<gene>
    <name evidence="3" type="ORF">IAB60_11345</name>
</gene>
<feature type="transmembrane region" description="Helical" evidence="2">
    <location>
        <begin position="87"/>
        <end position="108"/>
    </location>
</feature>
<name>A0A9D1GLF3_9FIRM</name>
<comment type="caution">
    <text evidence="3">The sequence shown here is derived from an EMBL/GenBank/DDBJ whole genome shotgun (WGS) entry which is preliminary data.</text>
</comment>
<proteinExistence type="predicted"/>
<sequence>MKKQTGKISLPKTRAPGTLPEPVRKDISLEELSLLCQDDAWMERFIQDTQENHMHKAPFHMKEEVQNRRQQQTFASGIHFLSPRMQLLRYSLQVSAAAAGAIILLFTWPPAVGTSGASGRPYSICTQQQAGTARPSPYKEERPNLEQKRKIFDFSDSINPFSIEFFNREVTPND</sequence>
<dbReference type="AlphaFoldDB" id="A0A9D1GLF3"/>
<feature type="region of interest" description="Disordered" evidence="1">
    <location>
        <begin position="127"/>
        <end position="146"/>
    </location>
</feature>
<feature type="compositionally biased region" description="Basic and acidic residues" evidence="1">
    <location>
        <begin position="137"/>
        <end position="146"/>
    </location>
</feature>
<accession>A0A9D1GLF3</accession>
<evidence type="ECO:0000313" key="3">
    <source>
        <dbReference type="EMBL" id="HIT42667.1"/>
    </source>
</evidence>
<reference evidence="3" key="1">
    <citation type="submission" date="2020-10" db="EMBL/GenBank/DDBJ databases">
        <authorList>
            <person name="Gilroy R."/>
        </authorList>
    </citation>
    <scope>NUCLEOTIDE SEQUENCE</scope>
    <source>
        <strain evidence="3">CHK123-3438</strain>
    </source>
</reference>
<reference evidence="3" key="2">
    <citation type="journal article" date="2021" name="PeerJ">
        <title>Extensive microbial diversity within the chicken gut microbiome revealed by metagenomics and culture.</title>
        <authorList>
            <person name="Gilroy R."/>
            <person name="Ravi A."/>
            <person name="Getino M."/>
            <person name="Pursley I."/>
            <person name="Horton D.L."/>
            <person name="Alikhan N.F."/>
            <person name="Baker D."/>
            <person name="Gharbi K."/>
            <person name="Hall N."/>
            <person name="Watson M."/>
            <person name="Adriaenssens E.M."/>
            <person name="Foster-Nyarko E."/>
            <person name="Jarju S."/>
            <person name="Secka A."/>
            <person name="Antonio M."/>
            <person name="Oren A."/>
            <person name="Chaudhuri R.R."/>
            <person name="La Ragione R."/>
            <person name="Hildebrand F."/>
            <person name="Pallen M.J."/>
        </authorList>
    </citation>
    <scope>NUCLEOTIDE SEQUENCE</scope>
    <source>
        <strain evidence="3">CHK123-3438</strain>
    </source>
</reference>
<organism evidence="3 4">
    <name type="scientific">Candidatus Caccovicinus merdipullorum</name>
    <dbReference type="NCBI Taxonomy" id="2840724"/>
    <lineage>
        <taxon>Bacteria</taxon>
        <taxon>Bacillati</taxon>
        <taxon>Bacillota</taxon>
        <taxon>Clostridia</taxon>
        <taxon>Eubacteriales</taxon>
        <taxon>Candidatus Caccovicinus</taxon>
    </lineage>
</organism>
<keyword evidence="2" id="KW-1133">Transmembrane helix</keyword>
<protein>
    <submittedName>
        <fullName evidence="3">Uncharacterized protein</fullName>
    </submittedName>
</protein>